<organism evidence="2 3">
    <name type="scientific">Staurois parvus</name>
    <dbReference type="NCBI Taxonomy" id="386267"/>
    <lineage>
        <taxon>Eukaryota</taxon>
        <taxon>Metazoa</taxon>
        <taxon>Chordata</taxon>
        <taxon>Craniata</taxon>
        <taxon>Vertebrata</taxon>
        <taxon>Euteleostomi</taxon>
        <taxon>Amphibia</taxon>
        <taxon>Batrachia</taxon>
        <taxon>Anura</taxon>
        <taxon>Neobatrachia</taxon>
        <taxon>Ranoidea</taxon>
        <taxon>Ranidae</taxon>
        <taxon>Staurois</taxon>
    </lineage>
</organism>
<sequence length="244" mass="26810">MDGEERSDPPGATEPPQLHCVYLHQPGGTPQSSPHMDEGSPGSSGADTPPGGDFSLSLVDTNLPAEAEPELRNFMAKRLSRGAMFEGMGNVASVDLSNPECSLGCYYCLIQQMGNPEPGSPSSEHVVCFLGGSEKGLDLYPSSNSNLLVGREVEDWLMGDLDSDIRPHLSSWFEVSILPIQRIVSVFQEKLAYLLHAALSYTTVEVTNSDERTKNDINRFLTQPVCRVWYRRAQDNGISMHRHD</sequence>
<name>A0ABN9AA30_9NEOB</name>
<keyword evidence="3" id="KW-1185">Reference proteome</keyword>
<feature type="region of interest" description="Disordered" evidence="1">
    <location>
        <begin position="1"/>
        <end position="58"/>
    </location>
</feature>
<dbReference type="PANTHER" id="PTHR14416:SF2">
    <property type="entry name" value="PROTEIN NJMU-R1"/>
    <property type="match status" value="1"/>
</dbReference>
<evidence type="ECO:0000313" key="3">
    <source>
        <dbReference type="Proteomes" id="UP001162483"/>
    </source>
</evidence>
<dbReference type="EMBL" id="CATNWA010000089">
    <property type="protein sequence ID" value="CAI9532839.1"/>
    <property type="molecule type" value="Genomic_DNA"/>
</dbReference>
<reference evidence="2" key="1">
    <citation type="submission" date="2023-05" db="EMBL/GenBank/DDBJ databases">
        <authorList>
            <person name="Stuckert A."/>
        </authorList>
    </citation>
    <scope>NUCLEOTIDE SEQUENCE</scope>
</reference>
<gene>
    <name evidence="2" type="ORF">SPARVUS_LOCUS284852</name>
</gene>
<dbReference type="InterPro" id="IPR028280">
    <property type="entry name" value="Njmu-R1"/>
</dbReference>
<dbReference type="PANTHER" id="PTHR14416">
    <property type="entry name" value="PROTEIN NJMU-R1"/>
    <property type="match status" value="1"/>
</dbReference>
<proteinExistence type="predicted"/>
<evidence type="ECO:0000256" key="1">
    <source>
        <dbReference type="SAM" id="MobiDB-lite"/>
    </source>
</evidence>
<dbReference type="Pfam" id="PF15053">
    <property type="entry name" value="Njmu-R1"/>
    <property type="match status" value="1"/>
</dbReference>
<evidence type="ECO:0000313" key="2">
    <source>
        <dbReference type="EMBL" id="CAI9532839.1"/>
    </source>
</evidence>
<accession>A0ABN9AA30</accession>
<protein>
    <submittedName>
        <fullName evidence="2">Uncharacterized protein</fullName>
    </submittedName>
</protein>
<comment type="caution">
    <text evidence="2">The sequence shown here is derived from an EMBL/GenBank/DDBJ whole genome shotgun (WGS) entry which is preliminary data.</text>
</comment>
<dbReference type="Proteomes" id="UP001162483">
    <property type="component" value="Unassembled WGS sequence"/>
</dbReference>